<dbReference type="PANTHER" id="PTHR34835:SF34">
    <property type="entry name" value="OS08G0555500 PROTEIN"/>
    <property type="match status" value="1"/>
</dbReference>
<keyword evidence="3" id="KW-1185">Reference proteome</keyword>
<evidence type="ECO:0000256" key="1">
    <source>
        <dbReference type="SAM" id="MobiDB-lite"/>
    </source>
</evidence>
<dbReference type="Proteomes" id="UP000236630">
    <property type="component" value="Unassembled WGS sequence"/>
</dbReference>
<feature type="compositionally biased region" description="Basic and acidic residues" evidence="1">
    <location>
        <begin position="12"/>
        <end position="28"/>
    </location>
</feature>
<evidence type="ECO:0000313" key="2">
    <source>
        <dbReference type="EMBL" id="GAY65734.1"/>
    </source>
</evidence>
<name>A0A2H5QM89_CITUN</name>
<gene>
    <name evidence="2" type="ORF">CUMW_243340</name>
</gene>
<feature type="compositionally biased region" description="Polar residues" evidence="1">
    <location>
        <begin position="1"/>
        <end position="11"/>
    </location>
</feature>
<feature type="region of interest" description="Disordered" evidence="1">
    <location>
        <begin position="400"/>
        <end position="436"/>
    </location>
</feature>
<protein>
    <submittedName>
        <fullName evidence="2">Uncharacterized protein</fullName>
    </submittedName>
</protein>
<accession>A0A2H5QM89</accession>
<sequence length="554" mass="63366">MHEDPSSNVSERSIEKTDEEQKNGDKHSQCNLSRYRVSAFTKVISTLSPDQQTAIREIGFGSMPKLRCGRLRQDFCETLVQQSDTKRHCIVFHSREFCLNPTTFSIVMGIKDGGEPIYIREEAGTVLCPSSASYINLMYMHVLKDVQLIRKKNWATWCFNFLWEGIAKYKDHQVKSVSGCVVFLELFYFSAVLYDRCSMDRTVCPISVWTKEEIWRLLNWRKKFGDMTSTEVPMCESNFLQLERNFPYFEQIEDAGPSTVNIEEAFRVLTQCVQRIEHKMNSFNVRMEMVEKSLDELRSKSLVGAPSKQPSDPCPPSLSLKIVEPTCLVRKTEPTTDGKNKMVMDSDEDSVDCRLNLNLDKIMGWMGTREGIGEFHKDPTHFVPISPPNLRDEDIDEPVQLKQEPQTSTSVSVLPTRPSRNRRPGRYQLSPYDQVSRGANPKYKAGDFYKSASPCPHSAGGGERCANELQAVLMVGDEVDCFARAARCGKNFMQHVHRSQKPQLPSNMQHMKFQDFPINWGIGVPKQRNGYDYGVYVINYMDSPEFIPKKSSIL</sequence>
<proteinExistence type="predicted"/>
<dbReference type="AlphaFoldDB" id="A0A2H5QM89"/>
<feature type="non-terminal residue" evidence="2">
    <location>
        <position position="554"/>
    </location>
</feature>
<feature type="region of interest" description="Disordered" evidence="1">
    <location>
        <begin position="1"/>
        <end position="28"/>
    </location>
</feature>
<organism evidence="2 3">
    <name type="scientific">Citrus unshiu</name>
    <name type="common">Satsuma mandarin</name>
    <name type="synonym">Citrus nobilis var. unshiu</name>
    <dbReference type="NCBI Taxonomy" id="55188"/>
    <lineage>
        <taxon>Eukaryota</taxon>
        <taxon>Viridiplantae</taxon>
        <taxon>Streptophyta</taxon>
        <taxon>Embryophyta</taxon>
        <taxon>Tracheophyta</taxon>
        <taxon>Spermatophyta</taxon>
        <taxon>Magnoliopsida</taxon>
        <taxon>eudicotyledons</taxon>
        <taxon>Gunneridae</taxon>
        <taxon>Pentapetalae</taxon>
        <taxon>rosids</taxon>
        <taxon>malvids</taxon>
        <taxon>Sapindales</taxon>
        <taxon>Rutaceae</taxon>
        <taxon>Aurantioideae</taxon>
        <taxon>Citrus</taxon>
    </lineage>
</organism>
<dbReference type="PANTHER" id="PTHR34835">
    <property type="entry name" value="OS07G0283600 PROTEIN-RELATED"/>
    <property type="match status" value="1"/>
</dbReference>
<comment type="caution">
    <text evidence="2">The sequence shown here is derived from an EMBL/GenBank/DDBJ whole genome shotgun (WGS) entry which is preliminary data.</text>
</comment>
<feature type="compositionally biased region" description="Polar residues" evidence="1">
    <location>
        <begin position="403"/>
        <end position="413"/>
    </location>
</feature>
<reference evidence="2 3" key="1">
    <citation type="journal article" date="2017" name="Front. Genet.">
        <title>Draft sequencing of the heterozygous diploid genome of Satsuma (Citrus unshiu Marc.) using a hybrid assembly approach.</title>
        <authorList>
            <person name="Shimizu T."/>
            <person name="Tanizawa Y."/>
            <person name="Mochizuki T."/>
            <person name="Nagasaki H."/>
            <person name="Yoshioka T."/>
            <person name="Toyoda A."/>
            <person name="Fujiyama A."/>
            <person name="Kaminuma E."/>
            <person name="Nakamura Y."/>
        </authorList>
    </citation>
    <scope>NUCLEOTIDE SEQUENCE [LARGE SCALE GENOMIC DNA]</scope>
    <source>
        <strain evidence="3">cv. Miyagawa wase</strain>
    </source>
</reference>
<dbReference type="EMBL" id="BDQV01000509">
    <property type="protein sequence ID" value="GAY65734.1"/>
    <property type="molecule type" value="Genomic_DNA"/>
</dbReference>
<evidence type="ECO:0000313" key="3">
    <source>
        <dbReference type="Proteomes" id="UP000236630"/>
    </source>
</evidence>